<gene>
    <name evidence="1" type="ORF">NCAV_0894</name>
</gene>
<dbReference type="PANTHER" id="PTHR36697">
    <property type="entry name" value="S-ADENOSYLMETHIONINE SYNTHASE"/>
    <property type="match status" value="1"/>
</dbReference>
<dbReference type="AlphaFoldDB" id="A0A2K5AQZ0"/>
<dbReference type="GeneID" id="41594950"/>
<dbReference type="EMBL" id="LT981265">
    <property type="protein sequence ID" value="SPC34071.1"/>
    <property type="molecule type" value="Genomic_DNA"/>
</dbReference>
<protein>
    <submittedName>
        <fullName evidence="1">S-adenosylmethionine synthetase, S-adenosylmethionine synthetase</fullName>
        <ecNumber evidence="1">2.5.1.6</ecNumber>
    </submittedName>
</protein>
<proteinExistence type="predicted"/>
<dbReference type="InterPro" id="IPR042543">
    <property type="entry name" value="AdoMet_synthase_2"/>
</dbReference>
<dbReference type="InterPro" id="IPR042544">
    <property type="entry name" value="AdoMet_synthase_3"/>
</dbReference>
<dbReference type="Pfam" id="PF01941">
    <property type="entry name" value="AdoMet_Synthase"/>
    <property type="match status" value="1"/>
</dbReference>
<dbReference type="EC" id="2.5.1.6" evidence="1"/>
<dbReference type="Proteomes" id="UP000236248">
    <property type="component" value="Chromosome NCAV"/>
</dbReference>
<organism evidence="1 2">
    <name type="scientific">Candidatus Nitrosocaldus cavascurensis</name>
    <dbReference type="NCBI Taxonomy" id="2058097"/>
    <lineage>
        <taxon>Archaea</taxon>
        <taxon>Nitrososphaerota</taxon>
        <taxon>Nitrososphaeria</taxon>
        <taxon>Candidatus Nitrosocaldales</taxon>
        <taxon>Candidatus Nitrosocaldaceae</taxon>
        <taxon>Candidatus Nitrosocaldus</taxon>
    </lineage>
</organism>
<dbReference type="Gene3D" id="3.30.300.10">
    <property type="match status" value="1"/>
</dbReference>
<dbReference type="KEGG" id="ncv:NCAV_0894"/>
<sequence length="397" mass="44176">MIVEVERSNRIPTQARRFEMVERKGLGHPDTICDLVADSICVELAKHYMREYGQMMHFNVDKALLAAGETENRFGGGIVKRPMHLIIGDRATFNSLDIDGIVRGTARRWFNENLRHVRDEHVCIEPVLGSASAELRSLFAVASSPLSIPSNDTSALVGYAPSTLLEQVVRETELFINSAPFKHEFPEAGEDVKVMGFRHDESIELTIAIAFVDAYVESESYYFARKRDMLHAIDEHIKDSFDIKHLSVEINTLDREGKGMEGLYLTVLGTSADSSDSGQVGRGNRANGLISLMRPAGSESYAGKNPLSHIGKVYAALCFEIADDLHKSLLDEERDEVVVWMYNRIGKPVGEPMAVVVEVTADTVSIESSVKSIVGEHLNRIDDMYKRLINGTSRLGY</sequence>
<evidence type="ECO:0000313" key="1">
    <source>
        <dbReference type="EMBL" id="SPC34071.1"/>
    </source>
</evidence>
<evidence type="ECO:0000313" key="2">
    <source>
        <dbReference type="Proteomes" id="UP000236248"/>
    </source>
</evidence>
<accession>A0A2K5AQZ0</accession>
<keyword evidence="1" id="KW-0808">Transferase</keyword>
<dbReference type="Gene3D" id="3.30.300.280">
    <property type="entry name" value="S-adenosylmethionine synthetase, C-terminal domain"/>
    <property type="match status" value="1"/>
</dbReference>
<dbReference type="RefSeq" id="WP_103287187.1">
    <property type="nucleotide sequence ID" value="NZ_LT981265.1"/>
</dbReference>
<keyword evidence="2" id="KW-1185">Reference proteome</keyword>
<reference evidence="2" key="1">
    <citation type="submission" date="2018-01" db="EMBL/GenBank/DDBJ databases">
        <authorList>
            <person name="Kerou L M."/>
        </authorList>
    </citation>
    <scope>NUCLEOTIDE SEQUENCE [LARGE SCALE GENOMIC DNA]</scope>
    <source>
        <strain evidence="2">SCU2</strain>
    </source>
</reference>
<name>A0A2K5AQZ0_9ARCH</name>
<dbReference type="PANTHER" id="PTHR36697:SF1">
    <property type="entry name" value="S-ADENOSYLMETHIONINE SYNTHASE"/>
    <property type="match status" value="1"/>
</dbReference>
<dbReference type="GO" id="GO:0004478">
    <property type="term" value="F:methionine adenosyltransferase activity"/>
    <property type="evidence" value="ECO:0007669"/>
    <property type="project" value="UniProtKB-EC"/>
</dbReference>
<dbReference type="InterPro" id="IPR027790">
    <property type="entry name" value="AdoMet_synthase_2_family"/>
</dbReference>
<dbReference type="Gene3D" id="3.30.300.340">
    <property type="entry name" value="S-adenosylmethionine synthetase, N-terminal domain"/>
    <property type="match status" value="1"/>
</dbReference>